<evidence type="ECO:0000313" key="2">
    <source>
        <dbReference type="Proteomes" id="UP000789396"/>
    </source>
</evidence>
<comment type="caution">
    <text evidence="1">The sequence shown here is derived from an EMBL/GenBank/DDBJ whole genome shotgun (WGS) entry which is preliminary data.</text>
</comment>
<name>A0A9N8Z4I6_9GLOM</name>
<evidence type="ECO:0000313" key="1">
    <source>
        <dbReference type="EMBL" id="CAG8468341.1"/>
    </source>
</evidence>
<dbReference type="Proteomes" id="UP000789396">
    <property type="component" value="Unassembled WGS sequence"/>
</dbReference>
<keyword evidence="2" id="KW-1185">Reference proteome</keyword>
<accession>A0A9N8Z4I6</accession>
<reference evidence="1" key="1">
    <citation type="submission" date="2021-06" db="EMBL/GenBank/DDBJ databases">
        <authorList>
            <person name="Kallberg Y."/>
            <person name="Tangrot J."/>
            <person name="Rosling A."/>
        </authorList>
    </citation>
    <scope>NUCLEOTIDE SEQUENCE</scope>
    <source>
        <strain evidence="1">IN212</strain>
    </source>
</reference>
<protein>
    <submittedName>
        <fullName evidence="1">20040_t:CDS:1</fullName>
    </submittedName>
</protein>
<dbReference type="AlphaFoldDB" id="A0A9N8Z4I6"/>
<proteinExistence type="predicted"/>
<sequence length="49" mass="5602">MFIREKHPLSIRVSEKSSVITTYIGILFLNHVYCIFTCDPSNNTAANKE</sequence>
<gene>
    <name evidence="1" type="ORF">RFULGI_LOCUS1001</name>
</gene>
<dbReference type="EMBL" id="CAJVPZ010000533">
    <property type="protein sequence ID" value="CAG8468341.1"/>
    <property type="molecule type" value="Genomic_DNA"/>
</dbReference>
<feature type="non-terminal residue" evidence="1">
    <location>
        <position position="49"/>
    </location>
</feature>
<organism evidence="1 2">
    <name type="scientific">Racocetra fulgida</name>
    <dbReference type="NCBI Taxonomy" id="60492"/>
    <lineage>
        <taxon>Eukaryota</taxon>
        <taxon>Fungi</taxon>
        <taxon>Fungi incertae sedis</taxon>
        <taxon>Mucoromycota</taxon>
        <taxon>Glomeromycotina</taxon>
        <taxon>Glomeromycetes</taxon>
        <taxon>Diversisporales</taxon>
        <taxon>Gigasporaceae</taxon>
        <taxon>Racocetra</taxon>
    </lineage>
</organism>